<dbReference type="Gene3D" id="2.40.50.230">
    <property type="entry name" value="Gp5 N-terminal domain"/>
    <property type="match status" value="1"/>
</dbReference>
<dbReference type="Pfam" id="PF04717">
    <property type="entry name" value="Phage_base_V"/>
    <property type="match status" value="1"/>
</dbReference>
<dbReference type="InterPro" id="IPR037026">
    <property type="entry name" value="Vgr_OB-fold_dom_sf"/>
</dbReference>
<dbReference type="Gene3D" id="2.30.110.50">
    <property type="match status" value="1"/>
</dbReference>
<name>A0A0L8VEK1_9BACT</name>
<organism evidence="2 3">
    <name type="scientific">Sunxiuqinia dokdonensis</name>
    <dbReference type="NCBI Taxonomy" id="1409788"/>
    <lineage>
        <taxon>Bacteria</taxon>
        <taxon>Pseudomonadati</taxon>
        <taxon>Bacteroidota</taxon>
        <taxon>Bacteroidia</taxon>
        <taxon>Marinilabiliales</taxon>
        <taxon>Prolixibacteraceae</taxon>
        <taxon>Sunxiuqinia</taxon>
    </lineage>
</organism>
<accession>A0A0L8VEK1</accession>
<evidence type="ECO:0000313" key="2">
    <source>
        <dbReference type="EMBL" id="KOH46773.1"/>
    </source>
</evidence>
<evidence type="ECO:0000259" key="1">
    <source>
        <dbReference type="Pfam" id="PF04717"/>
    </source>
</evidence>
<dbReference type="Gene3D" id="3.55.50.10">
    <property type="entry name" value="Baseplate protein-like domains"/>
    <property type="match status" value="1"/>
</dbReference>
<gene>
    <name evidence="2" type="ORF">NC99_03590</name>
</gene>
<sequence>MGIQVVKEVNRIAFAKVNIRDGSASDEDFAISSGELFLPGHELEIQVGYNSEEKTVFKGVITKHALKTRKNNSSVLMIECRDKAYKMTLNRNSRYFHDLADSDVCEQLAGEYGLQADEIEASDFSNTRLVQMHATDWDFLLSRADACNKLVFTDDGKLSFKAPDLSGEPVLSLTYGANILEFEAEMDARSQYGQVNGQSWDNTTLEVLELDSADDGSEEPGNLSSSDLAETTGVAKFHLKHGGQLKSDELQSWINGRKLKSKLSKIKGRLSFQGFPDVKPGHLLELNGLGDRFNGNVFVSSVNHEISRGGWISHVQFGLDENWLGNHLKDVMDQPASGVLPGVNGLQIGIVSALEGDPEGEFRIQVKLPLVSAQDEGIWTRVATLDAGENRGTFFRPEIGDEVIVGFLNDDPRDAVVLGMLNSSSKPAAFEAKDDNHEKGYASRDGLKLVFNDEEKSITISTPGGKQLQLSEDSGDFLLEDENGNSITMNSSGITLEAAKDLILKAGGNLTFEGTNVEMKANANMTVEGSGMTTLKSSGVLKVEGSLVQIN</sequence>
<dbReference type="InterPro" id="IPR006531">
    <property type="entry name" value="Gp5/Vgr_OB"/>
</dbReference>
<dbReference type="STRING" id="1409788.NC99_03590"/>
<dbReference type="InterPro" id="IPR006533">
    <property type="entry name" value="T6SS_Vgr_RhsGE"/>
</dbReference>
<feature type="domain" description="Gp5/Type VI secretion system Vgr protein OB-fold" evidence="1">
    <location>
        <begin position="348"/>
        <end position="421"/>
    </location>
</feature>
<evidence type="ECO:0000313" key="3">
    <source>
        <dbReference type="Proteomes" id="UP000036958"/>
    </source>
</evidence>
<dbReference type="SUPFAM" id="SSF69279">
    <property type="entry name" value="Phage tail proteins"/>
    <property type="match status" value="1"/>
</dbReference>
<dbReference type="SUPFAM" id="SSF69255">
    <property type="entry name" value="gp5 N-terminal domain-like"/>
    <property type="match status" value="1"/>
</dbReference>
<dbReference type="NCBIfam" id="TIGR01646">
    <property type="entry name" value="vgr_GE"/>
    <property type="match status" value="1"/>
</dbReference>
<comment type="caution">
    <text evidence="2">The sequence shown here is derived from an EMBL/GenBank/DDBJ whole genome shotgun (WGS) entry which is preliminary data.</text>
</comment>
<dbReference type="EMBL" id="LGIA01000018">
    <property type="protein sequence ID" value="KOH46773.1"/>
    <property type="molecule type" value="Genomic_DNA"/>
</dbReference>
<dbReference type="Proteomes" id="UP000036958">
    <property type="component" value="Unassembled WGS sequence"/>
</dbReference>
<proteinExistence type="predicted"/>
<dbReference type="PATRIC" id="fig|1409788.3.peg.371"/>
<keyword evidence="3" id="KW-1185">Reference proteome</keyword>
<dbReference type="AlphaFoldDB" id="A0A0L8VEK1"/>
<reference evidence="3" key="1">
    <citation type="submission" date="2015-07" db="EMBL/GenBank/DDBJ databases">
        <title>Genome sequencing of Sunxiuqinia dokdonensis strain SK.</title>
        <authorList>
            <person name="Ahn S."/>
            <person name="Kim B.-C."/>
        </authorList>
    </citation>
    <scope>NUCLEOTIDE SEQUENCE [LARGE SCALE GENOMIC DNA]</scope>
    <source>
        <strain evidence="3">SK</strain>
    </source>
</reference>
<dbReference type="Pfam" id="PF05954">
    <property type="entry name" value="Phage_GPD"/>
    <property type="match status" value="1"/>
</dbReference>
<protein>
    <recommendedName>
        <fullName evidence="1">Gp5/Type VI secretion system Vgr protein OB-fold domain-containing protein</fullName>
    </recommendedName>
</protein>